<sequence length="99" mass="10642">MTVLILIAWILAVARLTRLVTRDKITEPIRAALIQRLGTGSQLTYLVHCAWCTSVWVAFTTAPAAVALAGLSWWLLPLLALAASQLVGMLATADPVDTD</sequence>
<dbReference type="Proteomes" id="UP001139157">
    <property type="component" value="Unassembled WGS sequence"/>
</dbReference>
<reference evidence="2" key="1">
    <citation type="submission" date="2022-06" db="EMBL/GenBank/DDBJ databases">
        <title>Novel species in genus nocardia.</title>
        <authorList>
            <person name="Li F."/>
        </authorList>
    </citation>
    <scope>NUCLEOTIDE SEQUENCE</scope>
    <source>
        <strain evidence="2">CDC141</strain>
    </source>
</reference>
<evidence type="ECO:0000313" key="2">
    <source>
        <dbReference type="EMBL" id="MCM6774996.1"/>
    </source>
</evidence>
<evidence type="ECO:0000256" key="1">
    <source>
        <dbReference type="SAM" id="Phobius"/>
    </source>
</evidence>
<feature type="transmembrane region" description="Helical" evidence="1">
    <location>
        <begin position="43"/>
        <end position="66"/>
    </location>
</feature>
<dbReference type="RefSeq" id="WP_251912916.1">
    <property type="nucleotide sequence ID" value="NZ_JAMRXG010000006.1"/>
</dbReference>
<accession>A0A9X2E7E1</accession>
<organism evidence="2 3">
    <name type="scientific">Nocardia pulmonis</name>
    <dbReference type="NCBI Taxonomy" id="2951408"/>
    <lineage>
        <taxon>Bacteria</taxon>
        <taxon>Bacillati</taxon>
        <taxon>Actinomycetota</taxon>
        <taxon>Actinomycetes</taxon>
        <taxon>Mycobacteriales</taxon>
        <taxon>Nocardiaceae</taxon>
        <taxon>Nocardia</taxon>
    </lineage>
</organism>
<comment type="caution">
    <text evidence="2">The sequence shown here is derived from an EMBL/GenBank/DDBJ whole genome shotgun (WGS) entry which is preliminary data.</text>
</comment>
<dbReference type="AlphaFoldDB" id="A0A9X2E7E1"/>
<dbReference type="EMBL" id="JAMRXG010000006">
    <property type="protein sequence ID" value="MCM6774996.1"/>
    <property type="molecule type" value="Genomic_DNA"/>
</dbReference>
<keyword evidence="1" id="KW-1133">Transmembrane helix</keyword>
<keyword evidence="1" id="KW-0472">Membrane</keyword>
<keyword evidence="3" id="KW-1185">Reference proteome</keyword>
<evidence type="ECO:0000313" key="3">
    <source>
        <dbReference type="Proteomes" id="UP001139157"/>
    </source>
</evidence>
<proteinExistence type="predicted"/>
<keyword evidence="1" id="KW-0812">Transmembrane</keyword>
<gene>
    <name evidence="2" type="ORF">NDR86_16085</name>
</gene>
<protein>
    <submittedName>
        <fullName evidence="2">DUF1360 domain-containing protein</fullName>
    </submittedName>
</protein>
<name>A0A9X2E7E1_9NOCA</name>